<dbReference type="HOGENOM" id="CLU_1339793_0_0_1"/>
<dbReference type="PaxDb" id="2850-Phatr36402"/>
<dbReference type="AlphaFoldDB" id="B7G190"/>
<keyword evidence="2" id="KW-0472">Membrane</keyword>
<reference evidence="4" key="2">
    <citation type="submission" date="2008-08" db="EMBL/GenBank/DDBJ databases">
        <authorList>
            <consortium name="Diatom Consortium"/>
            <person name="Grigoriev I."/>
            <person name="Grimwood J."/>
            <person name="Kuo A."/>
            <person name="Otillar R.P."/>
            <person name="Salamov A."/>
            <person name="Detter J.C."/>
            <person name="Lindquist E."/>
            <person name="Shapiro H."/>
            <person name="Lucas S."/>
            <person name="Glavina del Rio T."/>
            <person name="Pitluck S."/>
            <person name="Rokhsar D."/>
            <person name="Bowler C."/>
        </authorList>
    </citation>
    <scope>GENOME REANNOTATION</scope>
    <source>
        <strain evidence="4">CCAP 1055/1</strain>
    </source>
</reference>
<dbReference type="GeneID" id="7201799"/>
<dbReference type="KEGG" id="pti:PHATRDRAFT_36402"/>
<feature type="region of interest" description="Disordered" evidence="1">
    <location>
        <begin position="29"/>
        <end position="61"/>
    </location>
</feature>
<sequence>MVGSLVYCLSIVPFFFNLTTRSEPPDQKFLTMKEDQDPSDDSYPSQMQSSPLTSSFRGDDTWTKGSITPNLLSKTRLDNQRHDHHWIVISIQSVFHRFVSVVHRIRHTRWGIPTLVMVIIMPPTLLFIPMLALADALLHLAQVIVATVPHYDDGLSQLIWIWDWIWGQILRSVDGRRRRRFLIITGTLLSITTPHTKQRRSQYDK</sequence>
<keyword evidence="2" id="KW-1133">Transmembrane helix</keyword>
<evidence type="ECO:0000256" key="2">
    <source>
        <dbReference type="SAM" id="Phobius"/>
    </source>
</evidence>
<keyword evidence="2" id="KW-0812">Transmembrane</keyword>
<accession>B7G190</accession>
<keyword evidence="4" id="KW-1185">Reference proteome</keyword>
<organism evidence="3 4">
    <name type="scientific">Phaeodactylum tricornutum (strain CCAP 1055/1)</name>
    <dbReference type="NCBI Taxonomy" id="556484"/>
    <lineage>
        <taxon>Eukaryota</taxon>
        <taxon>Sar</taxon>
        <taxon>Stramenopiles</taxon>
        <taxon>Ochrophyta</taxon>
        <taxon>Bacillariophyta</taxon>
        <taxon>Bacillariophyceae</taxon>
        <taxon>Bacillariophycidae</taxon>
        <taxon>Naviculales</taxon>
        <taxon>Phaeodactylaceae</taxon>
        <taxon>Phaeodactylum</taxon>
    </lineage>
</organism>
<dbReference type="RefSeq" id="XP_002180994.1">
    <property type="nucleotide sequence ID" value="XM_002180958.1"/>
</dbReference>
<evidence type="ECO:0000313" key="4">
    <source>
        <dbReference type="Proteomes" id="UP000000759"/>
    </source>
</evidence>
<dbReference type="InParanoid" id="B7G190"/>
<evidence type="ECO:0000313" key="3">
    <source>
        <dbReference type="EMBL" id="EEC47646.1"/>
    </source>
</evidence>
<feature type="compositionally biased region" description="Low complexity" evidence="1">
    <location>
        <begin position="41"/>
        <end position="51"/>
    </location>
</feature>
<feature type="transmembrane region" description="Helical" evidence="2">
    <location>
        <begin position="114"/>
        <end position="134"/>
    </location>
</feature>
<reference evidence="3 4" key="1">
    <citation type="journal article" date="2008" name="Nature">
        <title>The Phaeodactylum genome reveals the evolutionary history of diatom genomes.</title>
        <authorList>
            <person name="Bowler C."/>
            <person name="Allen A.E."/>
            <person name="Badger J.H."/>
            <person name="Grimwood J."/>
            <person name="Jabbari K."/>
            <person name="Kuo A."/>
            <person name="Maheswari U."/>
            <person name="Martens C."/>
            <person name="Maumus F."/>
            <person name="Otillar R.P."/>
            <person name="Rayko E."/>
            <person name="Salamov A."/>
            <person name="Vandepoele K."/>
            <person name="Beszteri B."/>
            <person name="Gruber A."/>
            <person name="Heijde M."/>
            <person name="Katinka M."/>
            <person name="Mock T."/>
            <person name="Valentin K."/>
            <person name="Verret F."/>
            <person name="Berges J.A."/>
            <person name="Brownlee C."/>
            <person name="Cadoret J.P."/>
            <person name="Chiovitti A."/>
            <person name="Choi C.J."/>
            <person name="Coesel S."/>
            <person name="De Martino A."/>
            <person name="Detter J.C."/>
            <person name="Durkin C."/>
            <person name="Falciatore A."/>
            <person name="Fournet J."/>
            <person name="Haruta M."/>
            <person name="Huysman M.J."/>
            <person name="Jenkins B.D."/>
            <person name="Jiroutova K."/>
            <person name="Jorgensen R.E."/>
            <person name="Joubert Y."/>
            <person name="Kaplan A."/>
            <person name="Kroger N."/>
            <person name="Kroth P.G."/>
            <person name="La Roche J."/>
            <person name="Lindquist E."/>
            <person name="Lommer M."/>
            <person name="Martin-Jezequel V."/>
            <person name="Lopez P.J."/>
            <person name="Lucas S."/>
            <person name="Mangogna M."/>
            <person name="McGinnis K."/>
            <person name="Medlin L.K."/>
            <person name="Montsant A."/>
            <person name="Oudot-Le Secq M.P."/>
            <person name="Napoli C."/>
            <person name="Obornik M."/>
            <person name="Parker M.S."/>
            <person name="Petit J.L."/>
            <person name="Porcel B.M."/>
            <person name="Poulsen N."/>
            <person name="Robison M."/>
            <person name="Rychlewski L."/>
            <person name="Rynearson T.A."/>
            <person name="Schmutz J."/>
            <person name="Shapiro H."/>
            <person name="Siaut M."/>
            <person name="Stanley M."/>
            <person name="Sussman M.R."/>
            <person name="Taylor A.R."/>
            <person name="Vardi A."/>
            <person name="von Dassow P."/>
            <person name="Vyverman W."/>
            <person name="Willis A."/>
            <person name="Wyrwicz L.S."/>
            <person name="Rokhsar D.S."/>
            <person name="Weissenbach J."/>
            <person name="Armbrust E.V."/>
            <person name="Green B.R."/>
            <person name="Van de Peer Y."/>
            <person name="Grigoriev I.V."/>
        </authorList>
    </citation>
    <scope>NUCLEOTIDE SEQUENCE [LARGE SCALE GENOMIC DNA]</scope>
    <source>
        <strain evidence="3 4">CCAP 1055/1</strain>
    </source>
</reference>
<protein>
    <submittedName>
        <fullName evidence="3">Uncharacterized protein</fullName>
    </submittedName>
</protein>
<name>B7G190_PHATC</name>
<dbReference type="EMBL" id="CM000613">
    <property type="protein sequence ID" value="EEC47646.1"/>
    <property type="molecule type" value="Genomic_DNA"/>
</dbReference>
<evidence type="ECO:0000256" key="1">
    <source>
        <dbReference type="SAM" id="MobiDB-lite"/>
    </source>
</evidence>
<gene>
    <name evidence="3" type="ORF">PHATRDRAFT_36402</name>
</gene>
<proteinExistence type="predicted"/>
<dbReference type="Proteomes" id="UP000000759">
    <property type="component" value="Chromosome 10"/>
</dbReference>